<accession>A0A6C0LIG2</accession>
<evidence type="ECO:0000313" key="1">
    <source>
        <dbReference type="EMBL" id="QHU30297.1"/>
    </source>
</evidence>
<dbReference type="EMBL" id="MN740505">
    <property type="protein sequence ID" value="QHU30297.1"/>
    <property type="molecule type" value="Genomic_DNA"/>
</dbReference>
<reference evidence="1" key="1">
    <citation type="journal article" date="2020" name="Nature">
        <title>Giant virus diversity and host interactions through global metagenomics.</title>
        <authorList>
            <person name="Schulz F."/>
            <person name="Roux S."/>
            <person name="Paez-Espino D."/>
            <person name="Jungbluth S."/>
            <person name="Walsh D.A."/>
            <person name="Denef V.J."/>
            <person name="McMahon K.D."/>
            <person name="Konstantinidis K.T."/>
            <person name="Eloe-Fadrosh E.A."/>
            <person name="Kyrpides N.C."/>
            <person name="Woyke T."/>
        </authorList>
    </citation>
    <scope>NUCLEOTIDE SEQUENCE</scope>
    <source>
        <strain evidence="1">GVMAG-M-3300027833-11</strain>
    </source>
</reference>
<dbReference type="AlphaFoldDB" id="A0A6C0LIG2"/>
<sequence>MPKNIVTRSATGLDCASRRLRSGHFTKSIDKSCCCCPENIDDQLTLFTEQMNMITRNFFEPFYESPLCVDLKKSYNQINEFFNEQKTIYANKPEVITQIDFIVNAMTIVREDASQYFLKSLQFESLSREIETSIQGLLLHIYMLNSRIAILSGYSGEDAIGGSTNIEVKQIQDPRYAVAKYQPKLSMLSFLFPDEPTGKYYSKLKTLLSMSGMYENEEDITNDMTHFLDRYIIKYNVSKTLEQWIYEQDNINHDDLNIIDYTNIIENDEQHIELMRRWKEINGNTVLDGSLTIDVRNIDKYLSQHYQANLSYLKTHYNDPNPVCPPSNSELHPWQSPLGRMIPLTGSFSFNPANLLSFTASDINSCNDELQKTLDKMYLVSQQMNSRQNSTYKPPVFSKCSVTKKHRKVMKNNSTRKNICL</sequence>
<proteinExistence type="predicted"/>
<protein>
    <submittedName>
        <fullName evidence="1">Uncharacterized protein</fullName>
    </submittedName>
</protein>
<name>A0A6C0LIG2_9ZZZZ</name>
<organism evidence="1">
    <name type="scientific">viral metagenome</name>
    <dbReference type="NCBI Taxonomy" id="1070528"/>
    <lineage>
        <taxon>unclassified sequences</taxon>
        <taxon>metagenomes</taxon>
        <taxon>organismal metagenomes</taxon>
    </lineage>
</organism>